<dbReference type="Proteomes" id="UP001057402">
    <property type="component" value="Chromosome 4"/>
</dbReference>
<evidence type="ECO:0000313" key="2">
    <source>
        <dbReference type="Proteomes" id="UP001057402"/>
    </source>
</evidence>
<evidence type="ECO:0000313" key="1">
    <source>
        <dbReference type="EMBL" id="KAI4374759.1"/>
    </source>
</evidence>
<comment type="caution">
    <text evidence="1">The sequence shown here is derived from an EMBL/GenBank/DDBJ whole genome shotgun (WGS) entry which is preliminary data.</text>
</comment>
<name>A0ACB9R7B6_9MYRT</name>
<sequence>MAQQQLMLMAFLALLFQASASPYRTTLVINGDPALDRREQPRRQAEGCQGRVQAQQLQSCRQYLRGASGKGSQGYIVLPREGGGGQQGQQEQQKQQQQQLQQCCQQLKQVEDKCRCEALKEIVRQEQQQQPTQQPSQPGQIQQRASALPAACGLGSQRCQFGTGASVRPNVFW</sequence>
<protein>
    <submittedName>
        <fullName evidence="1">Uncharacterized protein</fullName>
    </submittedName>
</protein>
<accession>A0ACB9R7B6</accession>
<gene>
    <name evidence="1" type="ORF">MLD38_012716</name>
</gene>
<proteinExistence type="predicted"/>
<dbReference type="EMBL" id="CM042883">
    <property type="protein sequence ID" value="KAI4374759.1"/>
    <property type="molecule type" value="Genomic_DNA"/>
</dbReference>
<organism evidence="1 2">
    <name type="scientific">Melastoma candidum</name>
    <dbReference type="NCBI Taxonomy" id="119954"/>
    <lineage>
        <taxon>Eukaryota</taxon>
        <taxon>Viridiplantae</taxon>
        <taxon>Streptophyta</taxon>
        <taxon>Embryophyta</taxon>
        <taxon>Tracheophyta</taxon>
        <taxon>Spermatophyta</taxon>
        <taxon>Magnoliopsida</taxon>
        <taxon>eudicotyledons</taxon>
        <taxon>Gunneridae</taxon>
        <taxon>Pentapetalae</taxon>
        <taxon>rosids</taxon>
        <taxon>malvids</taxon>
        <taxon>Myrtales</taxon>
        <taxon>Melastomataceae</taxon>
        <taxon>Melastomatoideae</taxon>
        <taxon>Melastomateae</taxon>
        <taxon>Melastoma</taxon>
    </lineage>
</organism>
<keyword evidence="2" id="KW-1185">Reference proteome</keyword>
<reference evidence="2" key="1">
    <citation type="journal article" date="2023" name="Front. Plant Sci.">
        <title>Chromosomal-level genome assembly of Melastoma candidum provides insights into trichome evolution.</title>
        <authorList>
            <person name="Zhong Y."/>
            <person name="Wu W."/>
            <person name="Sun C."/>
            <person name="Zou P."/>
            <person name="Liu Y."/>
            <person name="Dai S."/>
            <person name="Zhou R."/>
        </authorList>
    </citation>
    <scope>NUCLEOTIDE SEQUENCE [LARGE SCALE GENOMIC DNA]</scope>
</reference>